<sequence>MILGTVHTIQEGRRRRLEFCLMETRRQRARRRRNMAQLFQVLFAVALNEDQERIRRRVWVLPRTGANWEHMLQNLSNEAWKKHFRMTRRTFNFLCNQLRLALEKRNTRFRRSITVEKRVAIALWRLATNAEFRTIGSLFGVAPGTACVITHDVTNAIVTVLKRRYLSLPTGQDLEDVVRGFETRWGFPQVGGAIDGTHIPIIAPPEMAADFYNRKGYHSIVVQAVVDYRYRFRDIYSGWPGSVHDARILDNSEICRQARAGTLFPENLSRDINGVNIPVFLIGDPAYPLKPWLLKGFSDQGHLTREQQLFNYRLSRARMVVECAFGRLKGRWRCLLKRNDTHLHNLSVTIAACCILHNICEEQNDEFEQEWDDVQERRIPHEDNDRNVGGEAVRAALVDYFAAGH</sequence>
<comment type="similarity">
    <text evidence="3">Belongs to the HARBI1 family.</text>
</comment>
<keyword evidence="6" id="KW-0378">Hydrolase</keyword>
<protein>
    <submittedName>
        <fullName evidence="10">Protein ANTAGONIST OF LIKE HETEROCHROMATIN PROTEIN 1</fullName>
    </submittedName>
</protein>
<accession>A0A9Q1BNV1</accession>
<dbReference type="Pfam" id="PF26138">
    <property type="entry name" value="DUF8040"/>
    <property type="match status" value="1"/>
</dbReference>
<evidence type="ECO:0000256" key="3">
    <source>
        <dbReference type="ARBA" id="ARBA00006958"/>
    </source>
</evidence>
<feature type="domain" description="DUF8040" evidence="9">
    <location>
        <begin position="64"/>
        <end position="158"/>
    </location>
</feature>
<keyword evidence="5" id="KW-0479">Metal-binding</keyword>
<reference evidence="10" key="1">
    <citation type="submission" date="2021-10" db="EMBL/GenBank/DDBJ databases">
        <title>Tropical sea cucumber genome reveals ecological adaptation and Cuvierian tubules defense mechanism.</title>
        <authorList>
            <person name="Chen T."/>
        </authorList>
    </citation>
    <scope>NUCLEOTIDE SEQUENCE</scope>
    <source>
        <strain evidence="10">Nanhai2018</strain>
        <tissue evidence="10">Muscle</tissue>
    </source>
</reference>
<dbReference type="GO" id="GO:0016787">
    <property type="term" value="F:hydrolase activity"/>
    <property type="evidence" value="ECO:0007669"/>
    <property type="project" value="UniProtKB-KW"/>
</dbReference>
<evidence type="ECO:0000313" key="11">
    <source>
        <dbReference type="Proteomes" id="UP001152320"/>
    </source>
</evidence>
<organism evidence="10 11">
    <name type="scientific">Holothuria leucospilota</name>
    <name type="common">Black long sea cucumber</name>
    <name type="synonym">Mertensiothuria leucospilota</name>
    <dbReference type="NCBI Taxonomy" id="206669"/>
    <lineage>
        <taxon>Eukaryota</taxon>
        <taxon>Metazoa</taxon>
        <taxon>Echinodermata</taxon>
        <taxon>Eleutherozoa</taxon>
        <taxon>Echinozoa</taxon>
        <taxon>Holothuroidea</taxon>
        <taxon>Aspidochirotacea</taxon>
        <taxon>Aspidochirotida</taxon>
        <taxon>Holothuriidae</taxon>
        <taxon>Holothuria</taxon>
    </lineage>
</organism>
<evidence type="ECO:0000256" key="5">
    <source>
        <dbReference type="ARBA" id="ARBA00022723"/>
    </source>
</evidence>
<name>A0A9Q1BNV1_HOLLE</name>
<comment type="caution">
    <text evidence="10">The sequence shown here is derived from an EMBL/GenBank/DDBJ whole genome shotgun (WGS) entry which is preliminary data.</text>
</comment>
<dbReference type="EMBL" id="JAIZAY010000013">
    <property type="protein sequence ID" value="KAJ8030228.1"/>
    <property type="molecule type" value="Genomic_DNA"/>
</dbReference>
<gene>
    <name evidence="10" type="ORF">HOLleu_26573</name>
</gene>
<keyword evidence="11" id="KW-1185">Reference proteome</keyword>
<feature type="domain" description="DDE Tnp4" evidence="8">
    <location>
        <begin position="194"/>
        <end position="358"/>
    </location>
</feature>
<comment type="cofactor">
    <cofactor evidence="1">
        <name>a divalent metal cation</name>
        <dbReference type="ChEBI" id="CHEBI:60240"/>
    </cofactor>
</comment>
<dbReference type="GO" id="GO:0046872">
    <property type="term" value="F:metal ion binding"/>
    <property type="evidence" value="ECO:0007669"/>
    <property type="project" value="UniProtKB-KW"/>
</dbReference>
<keyword evidence="7" id="KW-0539">Nucleus</keyword>
<dbReference type="Pfam" id="PF13359">
    <property type="entry name" value="DDE_Tnp_4"/>
    <property type="match status" value="1"/>
</dbReference>
<dbReference type="InterPro" id="IPR027806">
    <property type="entry name" value="HARBI1_dom"/>
</dbReference>
<dbReference type="OrthoDB" id="2668416at2759"/>
<evidence type="ECO:0000313" key="10">
    <source>
        <dbReference type="EMBL" id="KAJ8030228.1"/>
    </source>
</evidence>
<dbReference type="InterPro" id="IPR058353">
    <property type="entry name" value="DUF8040"/>
</dbReference>
<evidence type="ECO:0000256" key="4">
    <source>
        <dbReference type="ARBA" id="ARBA00022722"/>
    </source>
</evidence>
<dbReference type="PANTHER" id="PTHR22930:SF85">
    <property type="entry name" value="GH03217P-RELATED"/>
    <property type="match status" value="1"/>
</dbReference>
<comment type="subcellular location">
    <subcellularLocation>
        <location evidence="2">Nucleus</location>
    </subcellularLocation>
</comment>
<keyword evidence="4" id="KW-0540">Nuclease</keyword>
<dbReference type="GO" id="GO:0004518">
    <property type="term" value="F:nuclease activity"/>
    <property type="evidence" value="ECO:0007669"/>
    <property type="project" value="UniProtKB-KW"/>
</dbReference>
<evidence type="ECO:0000259" key="9">
    <source>
        <dbReference type="Pfam" id="PF26138"/>
    </source>
</evidence>
<dbReference type="PANTHER" id="PTHR22930">
    <property type="match status" value="1"/>
</dbReference>
<evidence type="ECO:0000259" key="8">
    <source>
        <dbReference type="Pfam" id="PF13359"/>
    </source>
</evidence>
<dbReference type="Proteomes" id="UP001152320">
    <property type="component" value="Chromosome 13"/>
</dbReference>
<evidence type="ECO:0000256" key="7">
    <source>
        <dbReference type="ARBA" id="ARBA00023242"/>
    </source>
</evidence>
<dbReference type="AlphaFoldDB" id="A0A9Q1BNV1"/>
<proteinExistence type="inferred from homology"/>
<evidence type="ECO:0000256" key="6">
    <source>
        <dbReference type="ARBA" id="ARBA00022801"/>
    </source>
</evidence>
<evidence type="ECO:0000256" key="2">
    <source>
        <dbReference type="ARBA" id="ARBA00004123"/>
    </source>
</evidence>
<dbReference type="GO" id="GO:0005634">
    <property type="term" value="C:nucleus"/>
    <property type="evidence" value="ECO:0007669"/>
    <property type="project" value="UniProtKB-SubCell"/>
</dbReference>
<dbReference type="InterPro" id="IPR045249">
    <property type="entry name" value="HARBI1-like"/>
</dbReference>
<evidence type="ECO:0000256" key="1">
    <source>
        <dbReference type="ARBA" id="ARBA00001968"/>
    </source>
</evidence>